<evidence type="ECO:0000256" key="1">
    <source>
        <dbReference type="SAM" id="Phobius"/>
    </source>
</evidence>
<dbReference type="AlphaFoldDB" id="A0A1F4WIS9"/>
<evidence type="ECO:0000313" key="2">
    <source>
        <dbReference type="EMBL" id="OGC69300.1"/>
    </source>
</evidence>
<accession>A0A1F4WIS9</accession>
<feature type="transmembrane region" description="Helical" evidence="1">
    <location>
        <begin position="7"/>
        <end position="23"/>
    </location>
</feature>
<evidence type="ECO:0000313" key="3">
    <source>
        <dbReference type="Proteomes" id="UP000179113"/>
    </source>
</evidence>
<keyword evidence="1" id="KW-0472">Membrane</keyword>
<keyword evidence="1" id="KW-1133">Transmembrane helix</keyword>
<keyword evidence="1" id="KW-0812">Transmembrane</keyword>
<dbReference type="Proteomes" id="UP000179113">
    <property type="component" value="Unassembled WGS sequence"/>
</dbReference>
<feature type="transmembrane region" description="Helical" evidence="1">
    <location>
        <begin position="156"/>
        <end position="173"/>
    </location>
</feature>
<reference evidence="2 3" key="1">
    <citation type="journal article" date="2016" name="Nat. Commun.">
        <title>Thousands of microbial genomes shed light on interconnected biogeochemical processes in an aquifer system.</title>
        <authorList>
            <person name="Anantharaman K."/>
            <person name="Brown C.T."/>
            <person name="Hug L.A."/>
            <person name="Sharon I."/>
            <person name="Castelle C.J."/>
            <person name="Probst A.J."/>
            <person name="Thomas B.C."/>
            <person name="Singh A."/>
            <person name="Wilkins M.J."/>
            <person name="Karaoz U."/>
            <person name="Brodie E.L."/>
            <person name="Williams K.H."/>
            <person name="Hubbard S.S."/>
            <person name="Banfield J.F."/>
        </authorList>
    </citation>
    <scope>NUCLEOTIDE SEQUENCE [LARGE SCALE GENOMIC DNA]</scope>
</reference>
<dbReference type="EMBL" id="MEWA01000023">
    <property type="protein sequence ID" value="OGC69300.1"/>
    <property type="molecule type" value="Genomic_DNA"/>
</dbReference>
<feature type="transmembrane region" description="Helical" evidence="1">
    <location>
        <begin position="29"/>
        <end position="49"/>
    </location>
</feature>
<feature type="transmembrane region" description="Helical" evidence="1">
    <location>
        <begin position="56"/>
        <end position="75"/>
    </location>
</feature>
<protein>
    <submittedName>
        <fullName evidence="2">Uncharacterized protein</fullName>
    </submittedName>
</protein>
<organism evidence="2 3">
    <name type="scientific">candidate division WWE3 bacterium RIFOXYC1_FULL_39_7</name>
    <dbReference type="NCBI Taxonomy" id="1802643"/>
    <lineage>
        <taxon>Bacteria</taxon>
        <taxon>Katanobacteria</taxon>
    </lineage>
</organism>
<proteinExistence type="predicted"/>
<name>A0A1F4WIS9_UNCKA</name>
<gene>
    <name evidence="2" type="ORF">A2415_02900</name>
</gene>
<sequence length="255" mass="29052">MSYQKVGMWILGILLGTFFNQVAAKAQNILSVVLIAVLLGLMCLLVALFSDYKFGVLFFVVLGFVFSADFHVATWELTTKHLGSLGWFSRISILLALLFSEVTLKIKQEAFGRSIAIYSYMGRMPAHAAIEEFFSNPTPVKYKWYEIVRNGPTHRAFLTVFLLVCHIELWFKLQEYVEMVPSGAFAEARAFVLQYAFQIAEITATVLPFLLLFGAFFSAIQMVNNWEELAESAALDSWQERIEEEWRHMGDADEN</sequence>
<feature type="transmembrane region" description="Helical" evidence="1">
    <location>
        <begin position="87"/>
        <end position="104"/>
    </location>
</feature>
<feature type="transmembrane region" description="Helical" evidence="1">
    <location>
        <begin position="193"/>
        <end position="217"/>
    </location>
</feature>
<comment type="caution">
    <text evidence="2">The sequence shown here is derived from an EMBL/GenBank/DDBJ whole genome shotgun (WGS) entry which is preliminary data.</text>
</comment>